<organism evidence="5">
    <name type="scientific">marine sediment metagenome</name>
    <dbReference type="NCBI Taxonomy" id="412755"/>
    <lineage>
        <taxon>unclassified sequences</taxon>
        <taxon>metagenomes</taxon>
        <taxon>ecological metagenomes</taxon>
    </lineage>
</organism>
<evidence type="ECO:0000256" key="1">
    <source>
        <dbReference type="ARBA" id="ARBA00022630"/>
    </source>
</evidence>
<gene>
    <name evidence="5" type="ORF">S01H1_61748</name>
</gene>
<evidence type="ECO:0000256" key="3">
    <source>
        <dbReference type="SAM" id="Phobius"/>
    </source>
</evidence>
<dbReference type="InterPro" id="IPR023753">
    <property type="entry name" value="FAD/NAD-binding_dom"/>
</dbReference>
<comment type="caution">
    <text evidence="5">The sequence shown here is derived from an EMBL/GenBank/DDBJ whole genome shotgun (WGS) entry which is preliminary data.</text>
</comment>
<dbReference type="PANTHER" id="PTHR48105">
    <property type="entry name" value="THIOREDOXIN REDUCTASE 1-RELATED-RELATED"/>
    <property type="match status" value="1"/>
</dbReference>
<reference evidence="5" key="1">
    <citation type="journal article" date="2014" name="Front. Microbiol.">
        <title>High frequency of phylogenetically diverse reductive dehalogenase-homologous genes in deep subseafloor sedimentary metagenomes.</title>
        <authorList>
            <person name="Kawai M."/>
            <person name="Futagami T."/>
            <person name="Toyoda A."/>
            <person name="Takaki Y."/>
            <person name="Nishi S."/>
            <person name="Hori S."/>
            <person name="Arai W."/>
            <person name="Tsubouchi T."/>
            <person name="Morono Y."/>
            <person name="Uchiyama I."/>
            <person name="Ito T."/>
            <person name="Fujiyama A."/>
            <person name="Inagaki F."/>
            <person name="Takami H."/>
        </authorList>
    </citation>
    <scope>NUCLEOTIDE SEQUENCE</scope>
    <source>
        <strain evidence="5">Expedition CK06-06</strain>
    </source>
</reference>
<evidence type="ECO:0000313" key="5">
    <source>
        <dbReference type="EMBL" id="GAG36576.1"/>
    </source>
</evidence>
<dbReference type="PRINTS" id="PR00469">
    <property type="entry name" value="PNDRDTASEII"/>
</dbReference>
<keyword evidence="3" id="KW-1133">Transmembrane helix</keyword>
<dbReference type="GO" id="GO:0016491">
    <property type="term" value="F:oxidoreductase activity"/>
    <property type="evidence" value="ECO:0007669"/>
    <property type="project" value="UniProtKB-KW"/>
</dbReference>
<keyword evidence="3" id="KW-0812">Transmembrane</keyword>
<dbReference type="AlphaFoldDB" id="X0YIE0"/>
<keyword evidence="1" id="KW-0285">Flavoprotein</keyword>
<keyword evidence="3" id="KW-0472">Membrane</keyword>
<dbReference type="Pfam" id="PF07992">
    <property type="entry name" value="Pyr_redox_2"/>
    <property type="match status" value="1"/>
</dbReference>
<proteinExistence type="predicted"/>
<dbReference type="EMBL" id="BARS01040519">
    <property type="protein sequence ID" value="GAG36576.1"/>
    <property type="molecule type" value="Genomic_DNA"/>
</dbReference>
<feature type="transmembrane region" description="Helical" evidence="3">
    <location>
        <begin position="6"/>
        <end position="24"/>
    </location>
</feature>
<feature type="non-terminal residue" evidence="5">
    <location>
        <position position="66"/>
    </location>
</feature>
<dbReference type="InterPro" id="IPR050097">
    <property type="entry name" value="Ferredoxin-NADP_redctase_2"/>
</dbReference>
<evidence type="ECO:0000259" key="4">
    <source>
        <dbReference type="Pfam" id="PF07992"/>
    </source>
</evidence>
<dbReference type="InterPro" id="IPR036188">
    <property type="entry name" value="FAD/NAD-bd_sf"/>
</dbReference>
<protein>
    <recommendedName>
        <fullName evidence="4">FAD/NAD(P)-binding domain-containing protein</fullName>
    </recommendedName>
</protein>
<feature type="domain" description="FAD/NAD(P)-binding" evidence="4">
    <location>
        <begin position="5"/>
        <end position="45"/>
    </location>
</feature>
<dbReference type="SUPFAM" id="SSF51905">
    <property type="entry name" value="FAD/NAD(P)-binding domain"/>
    <property type="match status" value="1"/>
</dbReference>
<keyword evidence="2" id="KW-0560">Oxidoreductase</keyword>
<dbReference type="Gene3D" id="3.50.50.60">
    <property type="entry name" value="FAD/NAD(P)-binding domain"/>
    <property type="match status" value="1"/>
</dbReference>
<name>X0YIE0_9ZZZZ</name>
<accession>X0YIE0</accession>
<sequence>MSNIYDLIIIGAGPAGMTAAIYAARRKINFLIISMDIGGQMSWSSEVDNYPGLPDLTGIEITKRFN</sequence>
<evidence type="ECO:0000256" key="2">
    <source>
        <dbReference type="ARBA" id="ARBA00023002"/>
    </source>
</evidence>